<proteinExistence type="inferred from homology"/>
<dbReference type="OrthoDB" id="9803968at2"/>
<sequence length="505" mass="55020">MHPFHHAASIPDKPAVIMANSGEMLSFAELEARSNQAAQLYRACGLVRGDTIAIFLENHIDYLPLCWGAQRSGLIFTCISTKLTADEAGYIVTDCGAKLLIAGAALAGVAKDLPALPHRYSVGGEIPGFTAIEPALAAQPASRIADESAGRDMLYSSGTTGRPKGIIGPLSDGPIDEMDALTGLVGMLYSFAPGMTYLSPAPLYHAAPLRYCMTAHKFGGTVIVMEKFDPERYLQLVQQYGVTHSQVVPTMFVKILKLPEEVRAKYDVSSLRAVIHAAAPCPVAVKEQMIGWWGNRIFEYYSATEGSGFTAISSDEWMNKKGSVGKSLLGEIRILDDDDNLLPPGREGRVYFYGGPETSYHNAPDKTAETRNAHGATFGDIGYVDEDGYLFLTDRSSYMIISGGVNVYPQETENILVMHPKVADVAVIGVPSEDLGEEVKAVVQPRDWADAGPDFAAELMEFARAHLSHIKCPRSVDFDPELPRHDTGKLYKRLVKDRYWPKKAG</sequence>
<dbReference type="SUPFAM" id="SSF56801">
    <property type="entry name" value="Acetyl-CoA synthetase-like"/>
    <property type="match status" value="1"/>
</dbReference>
<keyword evidence="2" id="KW-0436">Ligase</keyword>
<evidence type="ECO:0000256" key="1">
    <source>
        <dbReference type="ARBA" id="ARBA00006432"/>
    </source>
</evidence>
<dbReference type="GO" id="GO:0031956">
    <property type="term" value="F:medium-chain fatty acid-CoA ligase activity"/>
    <property type="evidence" value="ECO:0007669"/>
    <property type="project" value="TreeGrafter"/>
</dbReference>
<dbReference type="GO" id="GO:0006631">
    <property type="term" value="P:fatty acid metabolic process"/>
    <property type="evidence" value="ECO:0007669"/>
    <property type="project" value="TreeGrafter"/>
</dbReference>
<comment type="caution">
    <text evidence="5">The sequence shown here is derived from an EMBL/GenBank/DDBJ whole genome shotgun (WGS) entry which is preliminary data.</text>
</comment>
<dbReference type="PANTHER" id="PTHR43201">
    <property type="entry name" value="ACYL-COA SYNTHETASE"/>
    <property type="match status" value="1"/>
</dbReference>
<dbReference type="InterPro" id="IPR042099">
    <property type="entry name" value="ANL_N_sf"/>
</dbReference>
<comment type="similarity">
    <text evidence="1">Belongs to the ATP-dependent AMP-binding enzyme family.</text>
</comment>
<dbReference type="InterPro" id="IPR000873">
    <property type="entry name" value="AMP-dep_synth/lig_dom"/>
</dbReference>
<evidence type="ECO:0000313" key="6">
    <source>
        <dbReference type="Proteomes" id="UP000319897"/>
    </source>
</evidence>
<feature type="domain" description="AMP-dependent synthetase/ligase" evidence="3">
    <location>
        <begin position="5"/>
        <end position="354"/>
    </location>
</feature>
<dbReference type="AlphaFoldDB" id="A0A501XDU0"/>
<dbReference type="PROSITE" id="PS00455">
    <property type="entry name" value="AMP_BINDING"/>
    <property type="match status" value="1"/>
</dbReference>
<dbReference type="Pfam" id="PF00501">
    <property type="entry name" value="AMP-binding"/>
    <property type="match status" value="1"/>
</dbReference>
<dbReference type="Gene3D" id="3.40.50.12780">
    <property type="entry name" value="N-terminal domain of ligase-like"/>
    <property type="match status" value="1"/>
</dbReference>
<protein>
    <submittedName>
        <fullName evidence="5">AMP-binding protein</fullName>
    </submittedName>
</protein>
<organism evidence="5 6">
    <name type="scientific">Sandaracinobacter neustonicus</name>
    <dbReference type="NCBI Taxonomy" id="1715348"/>
    <lineage>
        <taxon>Bacteria</taxon>
        <taxon>Pseudomonadati</taxon>
        <taxon>Pseudomonadota</taxon>
        <taxon>Alphaproteobacteria</taxon>
        <taxon>Sphingomonadales</taxon>
        <taxon>Sphingosinicellaceae</taxon>
        <taxon>Sandaracinobacter</taxon>
    </lineage>
</organism>
<dbReference type="Pfam" id="PF13193">
    <property type="entry name" value="AMP-binding_C"/>
    <property type="match status" value="1"/>
</dbReference>
<feature type="domain" description="AMP-binding enzyme C-terminal" evidence="4">
    <location>
        <begin position="411"/>
        <end position="489"/>
    </location>
</feature>
<evidence type="ECO:0000259" key="3">
    <source>
        <dbReference type="Pfam" id="PF00501"/>
    </source>
</evidence>
<dbReference type="InterPro" id="IPR025110">
    <property type="entry name" value="AMP-bd_C"/>
</dbReference>
<gene>
    <name evidence="5" type="ORF">FJQ54_17045</name>
</gene>
<name>A0A501XDU0_9SPHN</name>
<dbReference type="RefSeq" id="WP_140929603.1">
    <property type="nucleotide sequence ID" value="NZ_VFSU01000034.1"/>
</dbReference>
<dbReference type="Proteomes" id="UP000319897">
    <property type="component" value="Unassembled WGS sequence"/>
</dbReference>
<evidence type="ECO:0000256" key="2">
    <source>
        <dbReference type="ARBA" id="ARBA00022598"/>
    </source>
</evidence>
<dbReference type="PANTHER" id="PTHR43201:SF5">
    <property type="entry name" value="MEDIUM-CHAIN ACYL-COA LIGASE ACSF2, MITOCHONDRIAL"/>
    <property type="match status" value="1"/>
</dbReference>
<evidence type="ECO:0000313" key="5">
    <source>
        <dbReference type="EMBL" id="TPE58751.1"/>
    </source>
</evidence>
<keyword evidence="6" id="KW-1185">Reference proteome</keyword>
<dbReference type="Gene3D" id="3.30.300.30">
    <property type="match status" value="1"/>
</dbReference>
<dbReference type="EMBL" id="VFSU01000034">
    <property type="protein sequence ID" value="TPE58751.1"/>
    <property type="molecule type" value="Genomic_DNA"/>
</dbReference>
<reference evidence="5 6" key="1">
    <citation type="submission" date="2019-06" db="EMBL/GenBank/DDBJ databases">
        <authorList>
            <person name="Lee I."/>
            <person name="Jang G.I."/>
            <person name="Hwang C.Y."/>
        </authorList>
    </citation>
    <scope>NUCLEOTIDE SEQUENCE [LARGE SCALE GENOMIC DNA]</scope>
    <source>
        <strain evidence="5 6">PAMC 28131</strain>
    </source>
</reference>
<dbReference type="InterPro" id="IPR020845">
    <property type="entry name" value="AMP-binding_CS"/>
</dbReference>
<evidence type="ECO:0000259" key="4">
    <source>
        <dbReference type="Pfam" id="PF13193"/>
    </source>
</evidence>
<dbReference type="InterPro" id="IPR045851">
    <property type="entry name" value="AMP-bd_C_sf"/>
</dbReference>
<accession>A0A501XDU0</accession>